<accession>A0AA35LMA8</accession>
<evidence type="ECO:0000313" key="1">
    <source>
        <dbReference type="EMBL" id="CAI5798601.1"/>
    </source>
</evidence>
<organism evidence="1 2">
    <name type="scientific">Podarcis lilfordi</name>
    <name type="common">Lilford's wall lizard</name>
    <dbReference type="NCBI Taxonomy" id="74358"/>
    <lineage>
        <taxon>Eukaryota</taxon>
        <taxon>Metazoa</taxon>
        <taxon>Chordata</taxon>
        <taxon>Craniata</taxon>
        <taxon>Vertebrata</taxon>
        <taxon>Euteleostomi</taxon>
        <taxon>Lepidosauria</taxon>
        <taxon>Squamata</taxon>
        <taxon>Bifurcata</taxon>
        <taxon>Unidentata</taxon>
        <taxon>Episquamata</taxon>
        <taxon>Laterata</taxon>
        <taxon>Lacertibaenia</taxon>
        <taxon>Lacertidae</taxon>
        <taxon>Podarcis</taxon>
    </lineage>
</organism>
<keyword evidence="2" id="KW-1185">Reference proteome</keyword>
<dbReference type="AlphaFoldDB" id="A0AA35LMA8"/>
<gene>
    <name evidence="1" type="ORF">PODLI_1B026130</name>
</gene>
<proteinExistence type="predicted"/>
<dbReference type="Proteomes" id="UP001178461">
    <property type="component" value="Chromosome 16"/>
</dbReference>
<dbReference type="PRINTS" id="PR00021">
    <property type="entry name" value="PRORICH"/>
</dbReference>
<evidence type="ECO:0000313" key="2">
    <source>
        <dbReference type="Proteomes" id="UP001178461"/>
    </source>
</evidence>
<protein>
    <submittedName>
        <fullName evidence="1">Uncharacterized protein</fullName>
    </submittedName>
</protein>
<name>A0AA35LMA8_9SAUR</name>
<dbReference type="EMBL" id="OX395143">
    <property type="protein sequence ID" value="CAI5798601.1"/>
    <property type="molecule type" value="Genomic_DNA"/>
</dbReference>
<sequence>MCIFLSSYGCKRMDSAKEIGRKEVKTISFSDKMSHQCKQPCAPPPCCVKGTTVKCGTASCGTTKCATDVCTAPCQTACSDGVKAPATKCADPCTKCADPCTKCVDPCTKCASPCQSVCGGVKAAAPCQGTVCVTPCQGSDLRACLRITVPGSDLHPCLHSALPLRMWQARFGAPDLLRKSLQHGLCGASPGPTLLLFDLLQADVLLMRCA</sequence>
<reference evidence="1" key="1">
    <citation type="submission" date="2022-12" db="EMBL/GenBank/DDBJ databases">
        <authorList>
            <person name="Alioto T."/>
            <person name="Alioto T."/>
            <person name="Gomez Garrido J."/>
        </authorList>
    </citation>
    <scope>NUCLEOTIDE SEQUENCE</scope>
</reference>